<evidence type="ECO:0000256" key="4">
    <source>
        <dbReference type="ARBA" id="ARBA00022475"/>
    </source>
</evidence>
<keyword evidence="5 8" id="KW-0812">Transmembrane</keyword>
<evidence type="ECO:0000256" key="1">
    <source>
        <dbReference type="ARBA" id="ARBA00004651"/>
    </source>
</evidence>
<name>A0A0H3U8A1_9BACT</name>
<evidence type="ECO:0000313" key="10">
    <source>
        <dbReference type="EMBL" id="AIF26740.1"/>
    </source>
</evidence>
<accession>A0A0H3U8A1</accession>
<sequence length="435" mass="48463">MDINFKSVSALVIICITLLGLIITNIFFNKIKITKRLALSTFWIVPLIGAILLICFQDVSMNNFWTIITANNSVNPLKVIALFFSMTLLSIFLDEIGFFSYLANFFARKINKNQFILFFGLYILISILTVFTSNDIIILTFTPFVISFCKKSKIDPLPYLIMEFISANTMSMCLIIGNPTNIYLATSFNIDFIAYFKTMIIPTLLASFTSILLLFLLFFKKLKMPITPYNGSENKPNKLLLTIGLTILLGTTILLAISSYINIEMWIVAIAGAGIELVFLIAYSLIKKDNIVIRVLKHIPYNLLPFILSMFILVLSLQEIGFSSLLANAFNSICPTFTYGYSGILAANLINNIPMSLLYGSILDGTNIKAIYASIAASNIAAYITPLGALAGLMFISLCKKDDVKISFIQFIKYGVIVGIPTITISLLLINFLNF</sequence>
<dbReference type="Pfam" id="PF03600">
    <property type="entry name" value="CitMHS"/>
    <property type="match status" value="1"/>
</dbReference>
<feature type="transmembrane region" description="Helical" evidence="8">
    <location>
        <begin position="411"/>
        <end position="433"/>
    </location>
</feature>
<evidence type="ECO:0000256" key="3">
    <source>
        <dbReference type="ARBA" id="ARBA00022448"/>
    </source>
</evidence>
<feature type="transmembrane region" description="Helical" evidence="8">
    <location>
        <begin position="198"/>
        <end position="219"/>
    </location>
</feature>
<evidence type="ECO:0000259" key="9">
    <source>
        <dbReference type="Pfam" id="PF03600"/>
    </source>
</evidence>
<keyword evidence="4" id="KW-1003">Cell membrane</keyword>
<evidence type="ECO:0000256" key="5">
    <source>
        <dbReference type="ARBA" id="ARBA00022692"/>
    </source>
</evidence>
<dbReference type="PANTHER" id="PTHR43302:SF5">
    <property type="entry name" value="TRANSPORTER ARSB-RELATED"/>
    <property type="match status" value="1"/>
</dbReference>
<dbReference type="PANTHER" id="PTHR43302">
    <property type="entry name" value="TRANSPORTER ARSB-RELATED"/>
    <property type="match status" value="1"/>
</dbReference>
<dbReference type="GO" id="GO:0015105">
    <property type="term" value="F:arsenite transmembrane transporter activity"/>
    <property type="evidence" value="ECO:0007669"/>
    <property type="project" value="InterPro"/>
</dbReference>
<feature type="transmembrane region" description="Helical" evidence="8">
    <location>
        <begin position="6"/>
        <end position="28"/>
    </location>
</feature>
<keyword evidence="6 8" id="KW-1133">Transmembrane helix</keyword>
<evidence type="ECO:0000256" key="6">
    <source>
        <dbReference type="ARBA" id="ARBA00022989"/>
    </source>
</evidence>
<dbReference type="PRINTS" id="PR00758">
    <property type="entry name" value="ARSENICPUMP"/>
</dbReference>
<feature type="domain" description="Citrate transporter-like" evidence="9">
    <location>
        <begin position="43"/>
        <end position="367"/>
    </location>
</feature>
<feature type="transmembrane region" description="Helical" evidence="8">
    <location>
        <begin position="239"/>
        <end position="258"/>
    </location>
</feature>
<dbReference type="AlphaFoldDB" id="A0A0H3U8A1"/>
<organism evidence="10">
    <name type="scientific">uncultured bacterium fosmid pJB84G2</name>
    <dbReference type="NCBI Taxonomy" id="1478072"/>
    <lineage>
        <taxon>Bacteria</taxon>
        <taxon>environmental samples</taxon>
    </lineage>
</organism>
<proteinExistence type="inferred from homology"/>
<feature type="transmembrane region" description="Helical" evidence="8">
    <location>
        <begin position="298"/>
        <end position="317"/>
    </location>
</feature>
<evidence type="ECO:0000256" key="8">
    <source>
        <dbReference type="SAM" id="Phobius"/>
    </source>
</evidence>
<comment type="subcellular location">
    <subcellularLocation>
        <location evidence="1">Cell membrane</location>
        <topology evidence="1">Multi-pass membrane protein</topology>
    </subcellularLocation>
</comment>
<reference evidence="10" key="1">
    <citation type="submission" date="2013-08" db="EMBL/GenBank/DDBJ databases">
        <title>Comparison of modified E. coli strains.</title>
        <authorList>
            <person name="Juergensen J."/>
            <person name="Bonge A."/>
            <person name="Streit W.R."/>
        </authorList>
    </citation>
    <scope>NUCLEOTIDE SEQUENCE</scope>
</reference>
<protein>
    <recommendedName>
        <fullName evidence="9">Citrate transporter-like domain-containing protein</fullName>
    </recommendedName>
</protein>
<feature type="transmembrane region" description="Helical" evidence="8">
    <location>
        <begin position="40"/>
        <end position="59"/>
    </location>
</feature>
<evidence type="ECO:0000256" key="7">
    <source>
        <dbReference type="ARBA" id="ARBA00023136"/>
    </source>
</evidence>
<evidence type="ECO:0000256" key="2">
    <source>
        <dbReference type="ARBA" id="ARBA00009843"/>
    </source>
</evidence>
<feature type="transmembrane region" description="Helical" evidence="8">
    <location>
        <begin position="115"/>
        <end position="139"/>
    </location>
</feature>
<dbReference type="InterPro" id="IPR004680">
    <property type="entry name" value="Cit_transptr-like_dom"/>
</dbReference>
<keyword evidence="7 8" id="KW-0472">Membrane</keyword>
<comment type="similarity">
    <text evidence="2">Belongs to the CitM (TC 2.A.11) transporter family.</text>
</comment>
<feature type="transmembrane region" description="Helical" evidence="8">
    <location>
        <begin position="79"/>
        <end position="103"/>
    </location>
</feature>
<dbReference type="EMBL" id="KF540244">
    <property type="protein sequence ID" value="AIF26740.1"/>
    <property type="molecule type" value="Genomic_DNA"/>
</dbReference>
<feature type="transmembrane region" description="Helical" evidence="8">
    <location>
        <begin position="265"/>
        <end position="286"/>
    </location>
</feature>
<keyword evidence="3" id="KW-0813">Transport</keyword>
<feature type="transmembrane region" description="Helical" evidence="8">
    <location>
        <begin position="370"/>
        <end position="399"/>
    </location>
</feature>
<dbReference type="InterPro" id="IPR000802">
    <property type="entry name" value="Arsenical_pump_ArsB"/>
</dbReference>
<dbReference type="GO" id="GO:0005886">
    <property type="term" value="C:plasma membrane"/>
    <property type="evidence" value="ECO:0007669"/>
    <property type="project" value="UniProtKB-SubCell"/>
</dbReference>